<feature type="compositionally biased region" description="Low complexity" evidence="1">
    <location>
        <begin position="53"/>
        <end position="62"/>
    </location>
</feature>
<protein>
    <submittedName>
        <fullName evidence="2">Uncharacterized protein</fullName>
    </submittedName>
</protein>
<proteinExistence type="predicted"/>
<accession>A0A3S5BAA9</accession>
<dbReference type="EMBL" id="CAAALY010267165">
    <property type="protein sequence ID" value="VEL40950.1"/>
    <property type="molecule type" value="Genomic_DNA"/>
</dbReference>
<evidence type="ECO:0000313" key="2">
    <source>
        <dbReference type="EMBL" id="VEL40950.1"/>
    </source>
</evidence>
<feature type="compositionally biased region" description="Low complexity" evidence="1">
    <location>
        <begin position="139"/>
        <end position="159"/>
    </location>
</feature>
<sequence length="303" mass="31407">MLRNGCPKQVVPPCLPTVSAQQTQFHLQQQLQQQAAAAAVAAAAAFHNQTQHAFSSSSSSSSATAGPALPPPRSIQSGKNGPPPPPGTTATARSSSSGIGSPLIGNSMILSSASSRAATVSSTPSDPSTNTLSGALGRTGSHPSSNSGSGTGNSVTAGSIRYPHSSFQPMPQPVAPTSVLASSSSRQPTSTQPTITTVPSVVSSSAAILSGSNSVSPTGAYPTRDILVEIINITDKYPEETKREIEMELIPMILNHQEPTHGNRFVGIRKTLEKNRQLVLQADKGGSTVIMDKKQYTEKIEED</sequence>
<dbReference type="AlphaFoldDB" id="A0A3S5BAA9"/>
<organism evidence="2 3">
    <name type="scientific">Protopolystoma xenopodis</name>
    <dbReference type="NCBI Taxonomy" id="117903"/>
    <lineage>
        <taxon>Eukaryota</taxon>
        <taxon>Metazoa</taxon>
        <taxon>Spiralia</taxon>
        <taxon>Lophotrochozoa</taxon>
        <taxon>Platyhelminthes</taxon>
        <taxon>Monogenea</taxon>
        <taxon>Polyopisthocotylea</taxon>
        <taxon>Polystomatidea</taxon>
        <taxon>Polystomatidae</taxon>
        <taxon>Protopolystoma</taxon>
    </lineage>
</organism>
<evidence type="ECO:0000313" key="3">
    <source>
        <dbReference type="Proteomes" id="UP000784294"/>
    </source>
</evidence>
<evidence type="ECO:0000256" key="1">
    <source>
        <dbReference type="SAM" id="MobiDB-lite"/>
    </source>
</evidence>
<feature type="region of interest" description="Disordered" evidence="1">
    <location>
        <begin position="53"/>
        <end position="197"/>
    </location>
</feature>
<reference evidence="2" key="1">
    <citation type="submission" date="2018-11" db="EMBL/GenBank/DDBJ databases">
        <authorList>
            <consortium name="Pathogen Informatics"/>
        </authorList>
    </citation>
    <scope>NUCLEOTIDE SEQUENCE</scope>
</reference>
<feature type="compositionally biased region" description="Low complexity" evidence="1">
    <location>
        <begin position="88"/>
        <end position="125"/>
    </location>
</feature>
<dbReference type="Proteomes" id="UP000784294">
    <property type="component" value="Unassembled WGS sequence"/>
</dbReference>
<feature type="compositionally biased region" description="Low complexity" evidence="1">
    <location>
        <begin position="181"/>
        <end position="197"/>
    </location>
</feature>
<gene>
    <name evidence="2" type="ORF">PXEA_LOCUS34390</name>
</gene>
<comment type="caution">
    <text evidence="2">The sequence shown here is derived from an EMBL/GenBank/DDBJ whole genome shotgun (WGS) entry which is preliminary data.</text>
</comment>
<name>A0A3S5BAA9_9PLAT</name>
<keyword evidence="3" id="KW-1185">Reference proteome</keyword>